<accession>A0A7C3J6K2</accession>
<sequence>MKNKIFLLSLIFFSIKIFPSFEELLNKLDFYEDSLQTRIDSTLLSDYKEKTVDYMVNTLKSSNWYFKTISIRVLKKVKDKDLLLSKLFQENVERIFVMRIFEDDTIDPYKDLDFDDLKPYEYQTYISYIEKRKKFDTLVNILQEENNDYLTVKILQSLNGICLKDTFYRGNILNYKNLFEKLVERGNIRLNKSLSVIFANFFSDSLNIIFNEKILKDVPTSSLYIESATLSGKKVEIGKIEKFYNGFRTKDFYYLDYNVKNYFEKFSTEELKKIKENLANESLKCIIEEILGEKDE</sequence>
<proteinExistence type="predicted"/>
<dbReference type="EMBL" id="DSTT01000005">
    <property type="protein sequence ID" value="HFK24071.1"/>
    <property type="molecule type" value="Genomic_DNA"/>
</dbReference>
<dbReference type="AlphaFoldDB" id="A0A7C3J6K2"/>
<protein>
    <submittedName>
        <fullName evidence="1">Uncharacterized protein</fullName>
    </submittedName>
</protein>
<evidence type="ECO:0000313" key="1">
    <source>
        <dbReference type="EMBL" id="HFK24071.1"/>
    </source>
</evidence>
<reference evidence="1" key="1">
    <citation type="journal article" date="2020" name="mSystems">
        <title>Genome- and Community-Level Interaction Insights into Carbon Utilization and Element Cycling Functions of Hydrothermarchaeota in Hydrothermal Sediment.</title>
        <authorList>
            <person name="Zhou Z."/>
            <person name="Liu Y."/>
            <person name="Xu W."/>
            <person name="Pan J."/>
            <person name="Luo Z.H."/>
            <person name="Li M."/>
        </authorList>
    </citation>
    <scope>NUCLEOTIDE SEQUENCE [LARGE SCALE GENOMIC DNA]</scope>
    <source>
        <strain evidence="1">SpSt-464</strain>
    </source>
</reference>
<organism evidence="1">
    <name type="scientific">candidate division WOR-3 bacterium</name>
    <dbReference type="NCBI Taxonomy" id="2052148"/>
    <lineage>
        <taxon>Bacteria</taxon>
        <taxon>Bacteria division WOR-3</taxon>
    </lineage>
</organism>
<gene>
    <name evidence="1" type="ORF">ENS15_05410</name>
</gene>
<name>A0A7C3J6K2_UNCW3</name>
<comment type="caution">
    <text evidence="1">The sequence shown here is derived from an EMBL/GenBank/DDBJ whole genome shotgun (WGS) entry which is preliminary data.</text>
</comment>